<dbReference type="SUPFAM" id="SSF54637">
    <property type="entry name" value="Thioesterase/thiol ester dehydrase-isomerase"/>
    <property type="match status" value="1"/>
</dbReference>
<sequence length="160" mass="17263">MTEDNKNTPQAPPGFQPFPEDGGFNDALAPLFMRIDDDGMTLALLIDDQHCNPIGICHGAVYMCLMDIALNAAVCHDLGKYIGAPTITITLDYMASTKKGEWLYTSANSLKSTRSIGFAEGKVYNDDGIKVRASGNYKLPENIEQAEGVAVADVKAMLNS</sequence>
<dbReference type="InterPro" id="IPR006683">
    <property type="entry name" value="Thioestr_dom"/>
</dbReference>
<keyword evidence="5" id="KW-1185">Reference proteome</keyword>
<accession>A0A3N2DZM6</accession>
<protein>
    <submittedName>
        <fullName evidence="4">Uncharacterized protein (TIGR00369 family)</fullName>
    </submittedName>
</protein>
<evidence type="ECO:0000256" key="2">
    <source>
        <dbReference type="SAM" id="MobiDB-lite"/>
    </source>
</evidence>
<evidence type="ECO:0000259" key="3">
    <source>
        <dbReference type="Pfam" id="PF03061"/>
    </source>
</evidence>
<evidence type="ECO:0000256" key="1">
    <source>
        <dbReference type="ARBA" id="ARBA00022801"/>
    </source>
</evidence>
<gene>
    <name evidence="4" type="ORF">EDC56_0851</name>
</gene>
<dbReference type="InterPro" id="IPR003736">
    <property type="entry name" value="PAAI_dom"/>
</dbReference>
<dbReference type="InterPro" id="IPR029069">
    <property type="entry name" value="HotDog_dom_sf"/>
</dbReference>
<dbReference type="CDD" id="cd03443">
    <property type="entry name" value="PaaI_thioesterase"/>
    <property type="match status" value="1"/>
</dbReference>
<dbReference type="RefSeq" id="WP_123711238.1">
    <property type="nucleotide sequence ID" value="NZ_RKHR01000003.1"/>
</dbReference>
<dbReference type="GO" id="GO:0016289">
    <property type="term" value="F:acyl-CoA hydrolase activity"/>
    <property type="evidence" value="ECO:0007669"/>
    <property type="project" value="UniProtKB-ARBA"/>
</dbReference>
<dbReference type="Proteomes" id="UP000275394">
    <property type="component" value="Unassembled WGS sequence"/>
</dbReference>
<dbReference type="AlphaFoldDB" id="A0A3N2DZM6"/>
<dbReference type="NCBIfam" id="TIGR00369">
    <property type="entry name" value="unchar_dom_1"/>
    <property type="match status" value="1"/>
</dbReference>
<proteinExistence type="predicted"/>
<name>A0A3N2DZM6_9GAMM</name>
<evidence type="ECO:0000313" key="4">
    <source>
        <dbReference type="EMBL" id="ROS05321.1"/>
    </source>
</evidence>
<feature type="region of interest" description="Disordered" evidence="2">
    <location>
        <begin position="1"/>
        <end position="20"/>
    </location>
</feature>
<dbReference type="EMBL" id="RKHR01000003">
    <property type="protein sequence ID" value="ROS05321.1"/>
    <property type="molecule type" value="Genomic_DNA"/>
</dbReference>
<feature type="domain" description="Thioesterase" evidence="3">
    <location>
        <begin position="55"/>
        <end position="130"/>
    </location>
</feature>
<dbReference type="Pfam" id="PF03061">
    <property type="entry name" value="4HBT"/>
    <property type="match status" value="1"/>
</dbReference>
<evidence type="ECO:0000313" key="5">
    <source>
        <dbReference type="Proteomes" id="UP000275394"/>
    </source>
</evidence>
<keyword evidence="1" id="KW-0378">Hydrolase</keyword>
<reference evidence="4 5" key="1">
    <citation type="submission" date="2018-11" db="EMBL/GenBank/DDBJ databases">
        <title>Genomic Encyclopedia of Type Strains, Phase IV (KMG-IV): sequencing the most valuable type-strain genomes for metagenomic binning, comparative biology and taxonomic classification.</title>
        <authorList>
            <person name="Goeker M."/>
        </authorList>
    </citation>
    <scope>NUCLEOTIDE SEQUENCE [LARGE SCALE GENOMIC DNA]</scope>
    <source>
        <strain evidence="4 5">DSM 100316</strain>
    </source>
</reference>
<dbReference type="OrthoDB" id="7061558at2"/>
<dbReference type="Gene3D" id="3.10.129.10">
    <property type="entry name" value="Hotdog Thioesterase"/>
    <property type="match status" value="1"/>
</dbReference>
<comment type="caution">
    <text evidence="4">The sequence shown here is derived from an EMBL/GenBank/DDBJ whole genome shotgun (WGS) entry which is preliminary data.</text>
</comment>
<organism evidence="4 5">
    <name type="scientific">Sinobacterium caligoides</name>
    <dbReference type="NCBI Taxonomy" id="933926"/>
    <lineage>
        <taxon>Bacteria</taxon>
        <taxon>Pseudomonadati</taxon>
        <taxon>Pseudomonadota</taxon>
        <taxon>Gammaproteobacteria</taxon>
        <taxon>Cellvibrionales</taxon>
        <taxon>Spongiibacteraceae</taxon>
        <taxon>Sinobacterium</taxon>
    </lineage>
</organism>